<dbReference type="RefSeq" id="XP_001016224.1">
    <property type="nucleotide sequence ID" value="XM_001016224.1"/>
</dbReference>
<dbReference type="InterPro" id="IPR018188">
    <property type="entry name" value="RNase_T2_His_AS_1"/>
</dbReference>
<name>I7M1B0_TETTS</name>
<evidence type="ECO:0000256" key="1">
    <source>
        <dbReference type="ARBA" id="ARBA00007469"/>
    </source>
</evidence>
<evidence type="ECO:0000313" key="4">
    <source>
        <dbReference type="EMBL" id="EAR95979.1"/>
    </source>
</evidence>
<dbReference type="PANTHER" id="PTHR11240">
    <property type="entry name" value="RIBONUCLEASE T2"/>
    <property type="match status" value="1"/>
</dbReference>
<keyword evidence="3" id="KW-0732">Signal</keyword>
<feature type="signal peptide" evidence="3">
    <location>
        <begin position="1"/>
        <end position="20"/>
    </location>
</feature>
<dbReference type="GO" id="GO:0033897">
    <property type="term" value="F:ribonuclease T2 activity"/>
    <property type="evidence" value="ECO:0007669"/>
    <property type="project" value="InterPro"/>
</dbReference>
<dbReference type="EMBL" id="GG662699">
    <property type="protein sequence ID" value="EAR95979.1"/>
    <property type="molecule type" value="Genomic_DNA"/>
</dbReference>
<gene>
    <name evidence="4" type="ORF">TTHERM_00125450</name>
</gene>
<dbReference type="KEGG" id="tet:TTHERM_00125450"/>
<dbReference type="PROSITE" id="PS00531">
    <property type="entry name" value="RNASE_T2_2"/>
    <property type="match status" value="1"/>
</dbReference>
<dbReference type="OMA" id="FYYFPIN"/>
<dbReference type="SUPFAM" id="SSF55895">
    <property type="entry name" value="Ribonuclease Rh-like"/>
    <property type="match status" value="1"/>
</dbReference>
<sequence>MASYKQSLLLFALLLCYTSAYTYYAFEMEWPGTICKQKSCSAQYLGNFDDQNFNIHGLWPSGSRSNPCSYPSNCSNEDLDYSQINKSDNDYIDTYWVGLYNDSDSFRTHEWQKHGTCFNGSQTQFFSTVTSIHKQYNPIKALANHNIVPSDSQTYTLTQIQNALHHEFSGPALIKCVYIQDTQMLSVIDLFISSDLNNLLKCPCSKNLKSLCNNDDPIVIPTF</sequence>
<dbReference type="Pfam" id="PF00445">
    <property type="entry name" value="Ribonuclease_T2"/>
    <property type="match status" value="1"/>
</dbReference>
<protein>
    <submittedName>
        <fullName evidence="4">Ribonuclease T2 family protein</fullName>
    </submittedName>
</protein>
<dbReference type="CDD" id="cd00374">
    <property type="entry name" value="RNase_T2"/>
    <property type="match status" value="1"/>
</dbReference>
<keyword evidence="5" id="KW-1185">Reference proteome</keyword>
<accession>I7M1B0</accession>
<dbReference type="Gene3D" id="3.90.730.10">
    <property type="entry name" value="Ribonuclease T2-like"/>
    <property type="match status" value="1"/>
</dbReference>
<evidence type="ECO:0000313" key="5">
    <source>
        <dbReference type="Proteomes" id="UP000009168"/>
    </source>
</evidence>
<dbReference type="GO" id="GO:0006401">
    <property type="term" value="P:RNA catabolic process"/>
    <property type="evidence" value="ECO:0007669"/>
    <property type="project" value="TreeGrafter"/>
</dbReference>
<evidence type="ECO:0000256" key="2">
    <source>
        <dbReference type="RuleBase" id="RU004328"/>
    </source>
</evidence>
<dbReference type="PROSITE" id="PS00530">
    <property type="entry name" value="RNASE_T2_1"/>
    <property type="match status" value="1"/>
</dbReference>
<proteinExistence type="inferred from homology"/>
<dbReference type="HOGENOM" id="CLU_069912_2_1_1"/>
<organism evidence="4 5">
    <name type="scientific">Tetrahymena thermophila (strain SB210)</name>
    <dbReference type="NCBI Taxonomy" id="312017"/>
    <lineage>
        <taxon>Eukaryota</taxon>
        <taxon>Sar</taxon>
        <taxon>Alveolata</taxon>
        <taxon>Ciliophora</taxon>
        <taxon>Intramacronucleata</taxon>
        <taxon>Oligohymenophorea</taxon>
        <taxon>Hymenostomatida</taxon>
        <taxon>Tetrahymenina</taxon>
        <taxon>Tetrahymenidae</taxon>
        <taxon>Tetrahymena</taxon>
    </lineage>
</organism>
<dbReference type="InParanoid" id="I7M1B0"/>
<dbReference type="InterPro" id="IPR033130">
    <property type="entry name" value="RNase_T2_His_AS_2"/>
</dbReference>
<dbReference type="OrthoDB" id="435754at2759"/>
<dbReference type="InterPro" id="IPR036430">
    <property type="entry name" value="RNase_T2-like_sf"/>
</dbReference>
<dbReference type="GO" id="GO:0003723">
    <property type="term" value="F:RNA binding"/>
    <property type="evidence" value="ECO:0007669"/>
    <property type="project" value="InterPro"/>
</dbReference>
<reference evidence="5" key="1">
    <citation type="journal article" date="2006" name="PLoS Biol.">
        <title>Macronuclear genome sequence of the ciliate Tetrahymena thermophila, a model eukaryote.</title>
        <authorList>
            <person name="Eisen J.A."/>
            <person name="Coyne R.S."/>
            <person name="Wu M."/>
            <person name="Wu D."/>
            <person name="Thiagarajan M."/>
            <person name="Wortman J.R."/>
            <person name="Badger J.H."/>
            <person name="Ren Q."/>
            <person name="Amedeo P."/>
            <person name="Jones K.M."/>
            <person name="Tallon L.J."/>
            <person name="Delcher A.L."/>
            <person name="Salzberg S.L."/>
            <person name="Silva J.C."/>
            <person name="Haas B.J."/>
            <person name="Majoros W.H."/>
            <person name="Farzad M."/>
            <person name="Carlton J.M."/>
            <person name="Smith R.K. Jr."/>
            <person name="Garg J."/>
            <person name="Pearlman R.E."/>
            <person name="Karrer K.M."/>
            <person name="Sun L."/>
            <person name="Manning G."/>
            <person name="Elde N.C."/>
            <person name="Turkewitz A.P."/>
            <person name="Asai D.J."/>
            <person name="Wilkes D.E."/>
            <person name="Wang Y."/>
            <person name="Cai H."/>
            <person name="Collins K."/>
            <person name="Stewart B.A."/>
            <person name="Lee S.R."/>
            <person name="Wilamowska K."/>
            <person name="Weinberg Z."/>
            <person name="Ruzzo W.L."/>
            <person name="Wloga D."/>
            <person name="Gaertig J."/>
            <person name="Frankel J."/>
            <person name="Tsao C.-C."/>
            <person name="Gorovsky M.A."/>
            <person name="Keeling P.J."/>
            <person name="Waller R.F."/>
            <person name="Patron N.J."/>
            <person name="Cherry J.M."/>
            <person name="Stover N.A."/>
            <person name="Krieger C.J."/>
            <person name="del Toro C."/>
            <person name="Ryder H.F."/>
            <person name="Williamson S.C."/>
            <person name="Barbeau R.A."/>
            <person name="Hamilton E.P."/>
            <person name="Orias E."/>
        </authorList>
    </citation>
    <scope>NUCLEOTIDE SEQUENCE [LARGE SCALE GENOMIC DNA]</scope>
    <source>
        <strain evidence="5">SB210</strain>
    </source>
</reference>
<dbReference type="AlphaFoldDB" id="I7M1B0"/>
<dbReference type="InterPro" id="IPR001568">
    <property type="entry name" value="RNase_T2-like"/>
</dbReference>
<dbReference type="PANTHER" id="PTHR11240:SF22">
    <property type="entry name" value="RIBONUCLEASE T2"/>
    <property type="match status" value="1"/>
</dbReference>
<dbReference type="GeneID" id="7838287"/>
<comment type="similarity">
    <text evidence="1 2">Belongs to the RNase T2 family.</text>
</comment>
<dbReference type="eggNOG" id="KOG1642">
    <property type="taxonomic scope" value="Eukaryota"/>
</dbReference>
<feature type="chain" id="PRO_5003711990" evidence="3">
    <location>
        <begin position="21"/>
        <end position="223"/>
    </location>
</feature>
<dbReference type="SMR" id="I7M1B0"/>
<dbReference type="GO" id="GO:0005576">
    <property type="term" value="C:extracellular region"/>
    <property type="evidence" value="ECO:0007669"/>
    <property type="project" value="TreeGrafter"/>
</dbReference>
<evidence type="ECO:0000256" key="3">
    <source>
        <dbReference type="SAM" id="SignalP"/>
    </source>
</evidence>
<dbReference type="Proteomes" id="UP000009168">
    <property type="component" value="Unassembled WGS sequence"/>
</dbReference>